<sequence>MEKRFNSFNGVFLPTFLTIIGVIYFLRLGWVVGNAGLLGAISIIVLAHIITVATALSMASISTNMKVKGGGAYYMISRSLGLEIGGSIGIPLYLSQAISVSLYVIGFIESIKQIFPSFFEKSMKISLGFINTDLNTLILSLIITILIGAISIIGADLAIKAQYFIFGILILALINIIISGNYNNDIVLVGNFSESKNYFQTFAIFFPAVTGILAGVSMSGDLKNPKKDIPKGTFWAIGITFVIYLFQTFWFSKNISVDASMDKLILVRNGITKFPIIVILGIWAATLSSALGSIIAAPRTMQALARDGVLPNILGKGSGKNDEPKIATVITFFIALFFILMGKLDIVAPVITMFFLNTYGAVNLVSGLEVIVGNPSFRPTFKTPWYISLIGALGSYMVMFLINKTATIVSIVIILIIYFYLSNKNFKTTWGDLRTGIWAAIARFSLLKIRFDTDVEINIKEKNWKPNILVFSGTPNQRQRLVYLADVLSKGKGIIILLTYIIGEIENKIKTKKIVMENMKKYIQENNILAFPEVIIAKSMREASTYAVQANGLGSIKSNTVLLGVTEHKEHYKDYVGFLIDMINIDRNIILLKYDEEREFGNKKQIDIWWGGLENNGRLMLTIAHIFSLNDEWKNVNITLKSIITNKETQESKKEKLEHMLEYLGMKAKVEMIHINGKKVKDIIHENSKNADLVIMGLANPIFGLEEDYINRIYELTETLPTTLLVKGVNLIEK</sequence>
<dbReference type="Gene3D" id="1.20.1740.10">
    <property type="entry name" value="Amino acid/polyamine transporter I"/>
    <property type="match status" value="1"/>
</dbReference>
<evidence type="ECO:0000256" key="1">
    <source>
        <dbReference type="ARBA" id="ARBA00004141"/>
    </source>
</evidence>
<feature type="transmembrane region" description="Helical" evidence="5">
    <location>
        <begin position="161"/>
        <end position="178"/>
    </location>
</feature>
<evidence type="ECO:0000256" key="5">
    <source>
        <dbReference type="SAM" id="Phobius"/>
    </source>
</evidence>
<feature type="transmembrane region" description="Helical" evidence="5">
    <location>
        <begin position="80"/>
        <end position="105"/>
    </location>
</feature>
<organism evidence="8 9">
    <name type="scientific">Hypnocyclicus thermotrophus</name>
    <dbReference type="NCBI Taxonomy" id="1627895"/>
    <lineage>
        <taxon>Bacteria</taxon>
        <taxon>Fusobacteriati</taxon>
        <taxon>Fusobacteriota</taxon>
        <taxon>Fusobacteriia</taxon>
        <taxon>Fusobacteriales</taxon>
        <taxon>Fusobacteriaceae</taxon>
        <taxon>Hypnocyclicus</taxon>
    </lineage>
</organism>
<evidence type="ECO:0000256" key="4">
    <source>
        <dbReference type="ARBA" id="ARBA00023136"/>
    </source>
</evidence>
<dbReference type="EMBL" id="SOBG01000003">
    <property type="protein sequence ID" value="TDT71471.1"/>
    <property type="molecule type" value="Genomic_DNA"/>
</dbReference>
<feature type="transmembrane region" description="Helical" evidence="5">
    <location>
        <begin position="408"/>
        <end position="426"/>
    </location>
</feature>
<feature type="transmembrane region" description="Helical" evidence="5">
    <location>
        <begin position="326"/>
        <end position="344"/>
    </location>
</feature>
<reference evidence="8 9" key="1">
    <citation type="submission" date="2019-03" db="EMBL/GenBank/DDBJ databases">
        <title>Genomic Encyclopedia of Type Strains, Phase IV (KMG-IV): sequencing the most valuable type-strain genomes for metagenomic binning, comparative biology and taxonomic classification.</title>
        <authorList>
            <person name="Goeker M."/>
        </authorList>
    </citation>
    <scope>NUCLEOTIDE SEQUENCE [LARGE SCALE GENOMIC DNA]</scope>
    <source>
        <strain evidence="8 9">DSM 100055</strain>
    </source>
</reference>
<evidence type="ECO:0000313" key="8">
    <source>
        <dbReference type="EMBL" id="TDT71471.1"/>
    </source>
</evidence>
<gene>
    <name evidence="8" type="ORF">EV215_0847</name>
</gene>
<protein>
    <submittedName>
        <fullName evidence="8">Amino acid transporter</fullName>
    </submittedName>
</protein>
<comment type="subcellular location">
    <subcellularLocation>
        <location evidence="1">Membrane</location>
        <topology evidence="1">Multi-pass membrane protein</topology>
    </subcellularLocation>
</comment>
<dbReference type="InterPro" id="IPR018491">
    <property type="entry name" value="SLC12_C"/>
</dbReference>
<accession>A0AA46DZ69</accession>
<keyword evidence="3 5" id="KW-1133">Transmembrane helix</keyword>
<evidence type="ECO:0000256" key="2">
    <source>
        <dbReference type="ARBA" id="ARBA00022692"/>
    </source>
</evidence>
<feature type="domain" description="SLC12A transporter C-terminal" evidence="7">
    <location>
        <begin position="478"/>
        <end position="595"/>
    </location>
</feature>
<evidence type="ECO:0000259" key="7">
    <source>
        <dbReference type="Pfam" id="PF03522"/>
    </source>
</evidence>
<keyword evidence="9" id="KW-1185">Reference proteome</keyword>
<dbReference type="Pfam" id="PF00324">
    <property type="entry name" value="AA_permease"/>
    <property type="match status" value="1"/>
</dbReference>
<evidence type="ECO:0000259" key="6">
    <source>
        <dbReference type="Pfam" id="PF00324"/>
    </source>
</evidence>
<keyword evidence="4 5" id="KW-0472">Membrane</keyword>
<feature type="transmembrane region" description="Helical" evidence="5">
    <location>
        <begin position="12"/>
        <end position="30"/>
    </location>
</feature>
<feature type="transmembrane region" description="Helical" evidence="5">
    <location>
        <begin position="125"/>
        <end position="149"/>
    </location>
</feature>
<dbReference type="PANTHER" id="PTHR11827">
    <property type="entry name" value="SOLUTE CARRIER FAMILY 12, CATION COTRANSPORTERS"/>
    <property type="match status" value="1"/>
</dbReference>
<feature type="transmembrane region" description="Helical" evidence="5">
    <location>
        <begin position="198"/>
        <end position="220"/>
    </location>
</feature>
<keyword evidence="2 5" id="KW-0812">Transmembrane</keyword>
<dbReference type="Proteomes" id="UP000294678">
    <property type="component" value="Unassembled WGS sequence"/>
</dbReference>
<dbReference type="InterPro" id="IPR004842">
    <property type="entry name" value="SLC12A_fam"/>
</dbReference>
<feature type="transmembrane region" description="Helical" evidence="5">
    <location>
        <begin position="36"/>
        <end position="59"/>
    </location>
</feature>
<feature type="transmembrane region" description="Helical" evidence="5">
    <location>
        <begin position="232"/>
        <end position="251"/>
    </location>
</feature>
<proteinExistence type="predicted"/>
<evidence type="ECO:0000313" key="9">
    <source>
        <dbReference type="Proteomes" id="UP000294678"/>
    </source>
</evidence>
<dbReference type="Pfam" id="PF03522">
    <property type="entry name" value="SLC12"/>
    <property type="match status" value="1"/>
</dbReference>
<name>A0AA46DZ69_9FUSO</name>
<dbReference type="InterPro" id="IPR004841">
    <property type="entry name" value="AA-permease/SLC12A_dom"/>
</dbReference>
<dbReference type="RefSeq" id="WP_166667346.1">
    <property type="nucleotide sequence ID" value="NZ_SOBG01000003.1"/>
</dbReference>
<dbReference type="PANTHER" id="PTHR11827:SF72">
    <property type="entry name" value="GH08340P"/>
    <property type="match status" value="1"/>
</dbReference>
<feature type="transmembrane region" description="Helical" evidence="5">
    <location>
        <begin position="271"/>
        <end position="296"/>
    </location>
</feature>
<dbReference type="AlphaFoldDB" id="A0AA46DZ69"/>
<feature type="domain" description="Amino acid permease/ SLC12A" evidence="6">
    <location>
        <begin position="11"/>
        <end position="432"/>
    </location>
</feature>
<dbReference type="GO" id="GO:0016020">
    <property type="term" value="C:membrane"/>
    <property type="evidence" value="ECO:0007669"/>
    <property type="project" value="UniProtKB-SubCell"/>
</dbReference>
<comment type="caution">
    <text evidence="8">The sequence shown here is derived from an EMBL/GenBank/DDBJ whole genome shotgun (WGS) entry which is preliminary data.</text>
</comment>
<evidence type="ECO:0000256" key="3">
    <source>
        <dbReference type="ARBA" id="ARBA00022989"/>
    </source>
</evidence>
<dbReference type="GO" id="GO:0015377">
    <property type="term" value="F:chloride:monoatomic cation symporter activity"/>
    <property type="evidence" value="ECO:0007669"/>
    <property type="project" value="InterPro"/>
</dbReference>